<dbReference type="RefSeq" id="WP_244527346.1">
    <property type="nucleotide sequence ID" value="NZ_FOWX01000038.1"/>
</dbReference>
<gene>
    <name evidence="2" type="ORF">SAMN05216190_13813</name>
</gene>
<keyword evidence="3" id="KW-1185">Reference proteome</keyword>
<evidence type="ECO:0000313" key="2">
    <source>
        <dbReference type="EMBL" id="SFQ17370.1"/>
    </source>
</evidence>
<accession>A0A1I5WCD0</accession>
<feature type="domain" description="DUF4113" evidence="1">
    <location>
        <begin position="1"/>
        <end position="45"/>
    </location>
</feature>
<proteinExistence type="predicted"/>
<sequence>MATQDRINASMGRGTVRLARVSAQGDRAMKQERRSSCYTSCWGALSLVR</sequence>
<protein>
    <submittedName>
        <fullName evidence="2">DNA polymerase V</fullName>
    </submittedName>
</protein>
<reference evidence="3" key="1">
    <citation type="submission" date="2016-10" db="EMBL/GenBank/DDBJ databases">
        <authorList>
            <person name="Varghese N."/>
            <person name="Submissions S."/>
        </authorList>
    </citation>
    <scope>NUCLEOTIDE SEQUENCE [LARGE SCALE GENOMIC DNA]</scope>
    <source>
        <strain evidence="3">DSM 17834</strain>
    </source>
</reference>
<organism evidence="2 3">
    <name type="scientific">Pseudomonas borbori</name>
    <dbReference type="NCBI Taxonomy" id="289003"/>
    <lineage>
        <taxon>Bacteria</taxon>
        <taxon>Pseudomonadati</taxon>
        <taxon>Pseudomonadota</taxon>
        <taxon>Gammaproteobacteria</taxon>
        <taxon>Pseudomonadales</taxon>
        <taxon>Pseudomonadaceae</taxon>
        <taxon>Pseudomonas</taxon>
    </lineage>
</organism>
<dbReference type="Proteomes" id="UP000198784">
    <property type="component" value="Unassembled WGS sequence"/>
</dbReference>
<dbReference type="EMBL" id="FOWX01000038">
    <property type="protein sequence ID" value="SFQ17370.1"/>
    <property type="molecule type" value="Genomic_DNA"/>
</dbReference>
<evidence type="ECO:0000259" key="1">
    <source>
        <dbReference type="Pfam" id="PF13438"/>
    </source>
</evidence>
<name>A0A1I5WCD0_9PSED</name>
<dbReference type="AlphaFoldDB" id="A0A1I5WCD0"/>
<dbReference type="Pfam" id="PF13438">
    <property type="entry name" value="DUF4113"/>
    <property type="match status" value="1"/>
</dbReference>
<dbReference type="InterPro" id="IPR025188">
    <property type="entry name" value="DUF4113"/>
</dbReference>
<evidence type="ECO:0000313" key="3">
    <source>
        <dbReference type="Proteomes" id="UP000198784"/>
    </source>
</evidence>